<feature type="transmembrane region" description="Helical" evidence="10">
    <location>
        <begin position="224"/>
        <end position="248"/>
    </location>
</feature>
<dbReference type="PANTHER" id="PTHR30413">
    <property type="entry name" value="INNER MEMBRANE TRANSPORT PERMEASE"/>
    <property type="match status" value="1"/>
</dbReference>
<dbReference type="AlphaFoldDB" id="A0A5E7VZH6"/>
<proteinExistence type="inferred from homology"/>
<feature type="region of interest" description="Disordered" evidence="9">
    <location>
        <begin position="23"/>
        <end position="61"/>
    </location>
</feature>
<reference evidence="12 13" key="1">
    <citation type="submission" date="2019-09" db="EMBL/GenBank/DDBJ databases">
        <authorList>
            <person name="Chandra G."/>
            <person name="Truman W A."/>
        </authorList>
    </citation>
    <scope>NUCLEOTIDE SEQUENCE [LARGE SCALE GENOMIC DNA]</scope>
    <source>
        <strain evidence="12">PS943</strain>
    </source>
</reference>
<comment type="subcellular location">
    <subcellularLocation>
        <location evidence="1">Cell membrane</location>
        <topology evidence="1">Multi-pass membrane protein</topology>
    </subcellularLocation>
</comment>
<dbReference type="GO" id="GO:0005886">
    <property type="term" value="C:plasma membrane"/>
    <property type="evidence" value="ECO:0007669"/>
    <property type="project" value="UniProtKB-SubCell"/>
</dbReference>
<organism evidence="12 13">
    <name type="scientific">Pseudomonas fluorescens</name>
    <dbReference type="NCBI Taxonomy" id="294"/>
    <lineage>
        <taxon>Bacteria</taxon>
        <taxon>Pseudomonadati</taxon>
        <taxon>Pseudomonadota</taxon>
        <taxon>Gammaproteobacteria</taxon>
        <taxon>Pseudomonadales</taxon>
        <taxon>Pseudomonadaceae</taxon>
        <taxon>Pseudomonas</taxon>
    </lineage>
</organism>
<evidence type="ECO:0000256" key="4">
    <source>
        <dbReference type="ARBA" id="ARBA00022475"/>
    </source>
</evidence>
<evidence type="ECO:0000313" key="13">
    <source>
        <dbReference type="Proteomes" id="UP000325645"/>
    </source>
</evidence>
<gene>
    <name evidence="12" type="ORF">PS943_00689</name>
</gene>
<dbReference type="GO" id="GO:0015774">
    <property type="term" value="P:polysaccharide transport"/>
    <property type="evidence" value="ECO:0007669"/>
    <property type="project" value="UniProtKB-KW"/>
</dbReference>
<dbReference type="Proteomes" id="UP000325645">
    <property type="component" value="Unassembled WGS sequence"/>
</dbReference>
<feature type="compositionally biased region" description="Polar residues" evidence="9">
    <location>
        <begin position="28"/>
        <end position="43"/>
    </location>
</feature>
<evidence type="ECO:0000256" key="1">
    <source>
        <dbReference type="ARBA" id="ARBA00004651"/>
    </source>
</evidence>
<dbReference type="GO" id="GO:0015920">
    <property type="term" value="P:lipopolysaccharide transport"/>
    <property type="evidence" value="ECO:0007669"/>
    <property type="project" value="TreeGrafter"/>
</dbReference>
<sequence length="345" mass="38566">MHCFLNEQFKLVMVASTPSARTPYETASDFTPPSLQRGHSTWSRSRDRKKLETRRDGKSDTTPSYKITIIDCFDNPVFRMLNNSIAAAMADIATAVKRYSLVGMLGWQDVRQRYRRSAVGPFWLTISMGVMIGTIGLVFGQIFNSPMKDFLPFLAAGMILWSFISTCVLEGCTSLIAAESIIKQLPIPLFVHILRTIWRNTLILAHNIVIFPLVLLAVQKPLGLGALLSVPGFALLVLNLAWISLILSLLCARYRDLPQIIASVLQIAFYLTPIMWLPSLLPGRAGTYLLDLNPIYHLVQIVRAPLLGQDVSTASWCVAGGMALFGWCLAIIIYGLYKRRIAYWL</sequence>
<feature type="transmembrane region" description="Helical" evidence="10">
    <location>
        <begin position="150"/>
        <end position="176"/>
    </location>
</feature>
<feature type="domain" description="ABC-2 type transporter transmembrane" evidence="11">
    <location>
        <begin position="103"/>
        <end position="305"/>
    </location>
</feature>
<dbReference type="Pfam" id="PF01061">
    <property type="entry name" value="ABC2_membrane"/>
    <property type="match status" value="1"/>
</dbReference>
<keyword evidence="5 10" id="KW-0812">Transmembrane</keyword>
<evidence type="ECO:0000256" key="6">
    <source>
        <dbReference type="ARBA" id="ARBA00022989"/>
    </source>
</evidence>
<keyword evidence="7" id="KW-0625">Polysaccharide transport</keyword>
<keyword evidence="6 10" id="KW-1133">Transmembrane helix</keyword>
<feature type="transmembrane region" description="Helical" evidence="10">
    <location>
        <begin position="197"/>
        <end position="218"/>
    </location>
</feature>
<keyword evidence="3" id="KW-0813">Transport</keyword>
<keyword evidence="4" id="KW-1003">Cell membrane</keyword>
<keyword evidence="7" id="KW-0762">Sugar transport</keyword>
<evidence type="ECO:0000256" key="10">
    <source>
        <dbReference type="SAM" id="Phobius"/>
    </source>
</evidence>
<dbReference type="PANTHER" id="PTHR30413:SF10">
    <property type="entry name" value="CAPSULE POLYSACCHARIDE EXPORT INNER-MEMBRANE PROTEIN CTRC"/>
    <property type="match status" value="1"/>
</dbReference>
<name>A0A5E7VZH6_PSEFL</name>
<evidence type="ECO:0000256" key="5">
    <source>
        <dbReference type="ARBA" id="ARBA00022692"/>
    </source>
</evidence>
<evidence type="ECO:0000259" key="11">
    <source>
        <dbReference type="Pfam" id="PF01061"/>
    </source>
</evidence>
<evidence type="ECO:0000256" key="3">
    <source>
        <dbReference type="ARBA" id="ARBA00022448"/>
    </source>
</evidence>
<keyword evidence="8 10" id="KW-0472">Membrane</keyword>
<evidence type="ECO:0000313" key="12">
    <source>
        <dbReference type="EMBL" id="VVQ28064.1"/>
    </source>
</evidence>
<feature type="transmembrane region" description="Helical" evidence="10">
    <location>
        <begin position="313"/>
        <end position="337"/>
    </location>
</feature>
<evidence type="ECO:0000256" key="2">
    <source>
        <dbReference type="ARBA" id="ARBA00007783"/>
    </source>
</evidence>
<evidence type="ECO:0000256" key="7">
    <source>
        <dbReference type="ARBA" id="ARBA00023047"/>
    </source>
</evidence>
<evidence type="ECO:0000256" key="9">
    <source>
        <dbReference type="SAM" id="MobiDB-lite"/>
    </source>
</evidence>
<evidence type="ECO:0000256" key="8">
    <source>
        <dbReference type="ARBA" id="ARBA00023136"/>
    </source>
</evidence>
<accession>A0A5E7VZH6</accession>
<feature type="compositionally biased region" description="Basic and acidic residues" evidence="9">
    <location>
        <begin position="49"/>
        <end position="59"/>
    </location>
</feature>
<feature type="transmembrane region" description="Helical" evidence="10">
    <location>
        <begin position="260"/>
        <end position="281"/>
    </location>
</feature>
<dbReference type="InterPro" id="IPR013525">
    <property type="entry name" value="ABC2_TM"/>
</dbReference>
<dbReference type="EMBL" id="CABVJH010000001">
    <property type="protein sequence ID" value="VVQ28064.1"/>
    <property type="molecule type" value="Genomic_DNA"/>
</dbReference>
<feature type="transmembrane region" description="Helical" evidence="10">
    <location>
        <begin position="121"/>
        <end position="144"/>
    </location>
</feature>
<dbReference type="GO" id="GO:0140359">
    <property type="term" value="F:ABC-type transporter activity"/>
    <property type="evidence" value="ECO:0007669"/>
    <property type="project" value="InterPro"/>
</dbReference>
<comment type="similarity">
    <text evidence="2">Belongs to the ABC-2 integral membrane protein family.</text>
</comment>
<protein>
    <recommendedName>
        <fullName evidence="11">ABC-2 type transporter transmembrane domain-containing protein</fullName>
    </recommendedName>
</protein>